<gene>
    <name evidence="1" type="ORF">N783_16175</name>
</gene>
<organism evidence="1 2">
    <name type="scientific">Pontibacillus marinus BH030004 = DSM 16465</name>
    <dbReference type="NCBI Taxonomy" id="1385511"/>
    <lineage>
        <taxon>Bacteria</taxon>
        <taxon>Bacillati</taxon>
        <taxon>Bacillota</taxon>
        <taxon>Bacilli</taxon>
        <taxon>Bacillales</taxon>
        <taxon>Bacillaceae</taxon>
        <taxon>Pontibacillus</taxon>
    </lineage>
</organism>
<dbReference type="AlphaFoldDB" id="A0A0A5G0V2"/>
<dbReference type="eggNOG" id="ENOG50331EI">
    <property type="taxonomic scope" value="Bacteria"/>
</dbReference>
<comment type="caution">
    <text evidence="1">The sequence shown here is derived from an EMBL/GenBank/DDBJ whole genome shotgun (WGS) entry which is preliminary data.</text>
</comment>
<name>A0A0A5G0V2_9BACI</name>
<protein>
    <submittedName>
        <fullName evidence="1">RNA polymerase subunit sigma-70</fullName>
    </submittedName>
</protein>
<dbReference type="STRING" id="1385511.GCA_000425225_03232"/>
<reference evidence="1 2" key="1">
    <citation type="submission" date="2013-08" db="EMBL/GenBank/DDBJ databases">
        <authorList>
            <person name="Huang J."/>
            <person name="Wang G."/>
        </authorList>
    </citation>
    <scope>NUCLEOTIDE SEQUENCE [LARGE SCALE GENOMIC DNA]</scope>
    <source>
        <strain evidence="1 2">BH030004</strain>
    </source>
</reference>
<dbReference type="RefSeq" id="WP_169449753.1">
    <property type="nucleotide sequence ID" value="NZ_AULJ01000042.1"/>
</dbReference>
<proteinExistence type="predicted"/>
<evidence type="ECO:0000313" key="2">
    <source>
        <dbReference type="Proteomes" id="UP000030403"/>
    </source>
</evidence>
<dbReference type="EMBL" id="AVPF01000050">
    <property type="protein sequence ID" value="KGX84700.1"/>
    <property type="molecule type" value="Genomic_DNA"/>
</dbReference>
<sequence>MREGHKQQSFNRTNKDIFGVNFHDFIEKDPHLSRMEMAQEFGVSLNDVKKLKESLNRA</sequence>
<keyword evidence="2" id="KW-1185">Reference proteome</keyword>
<dbReference type="Proteomes" id="UP000030403">
    <property type="component" value="Unassembled WGS sequence"/>
</dbReference>
<evidence type="ECO:0000313" key="1">
    <source>
        <dbReference type="EMBL" id="KGX84700.1"/>
    </source>
</evidence>
<accession>A0A0A5G0V2</accession>